<feature type="compositionally biased region" description="Low complexity" evidence="1">
    <location>
        <begin position="14"/>
        <end position="23"/>
    </location>
</feature>
<keyword evidence="3" id="KW-1185">Reference proteome</keyword>
<feature type="region of interest" description="Disordered" evidence="1">
    <location>
        <begin position="1"/>
        <end position="107"/>
    </location>
</feature>
<feature type="region of interest" description="Disordered" evidence="1">
    <location>
        <begin position="166"/>
        <end position="189"/>
    </location>
</feature>
<evidence type="ECO:0000256" key="1">
    <source>
        <dbReference type="SAM" id="MobiDB-lite"/>
    </source>
</evidence>
<feature type="compositionally biased region" description="Polar residues" evidence="1">
    <location>
        <begin position="57"/>
        <end position="78"/>
    </location>
</feature>
<feature type="compositionally biased region" description="Polar residues" evidence="1">
    <location>
        <begin position="231"/>
        <end position="242"/>
    </location>
</feature>
<accession>A0A6H0XMR9</accession>
<feature type="region of interest" description="Disordered" evidence="1">
    <location>
        <begin position="217"/>
        <end position="267"/>
    </location>
</feature>
<feature type="compositionally biased region" description="Acidic residues" evidence="1">
    <location>
        <begin position="96"/>
        <end position="107"/>
    </location>
</feature>
<name>A0A6H0XMR9_9PEZI</name>
<gene>
    <name evidence="2" type="ORF">AMS68_001435</name>
</gene>
<feature type="region of interest" description="Disordered" evidence="1">
    <location>
        <begin position="297"/>
        <end position="317"/>
    </location>
</feature>
<evidence type="ECO:0000313" key="3">
    <source>
        <dbReference type="Proteomes" id="UP000503462"/>
    </source>
</evidence>
<feature type="region of interest" description="Disordered" evidence="1">
    <location>
        <begin position="125"/>
        <end position="151"/>
    </location>
</feature>
<organism evidence="2 3">
    <name type="scientific">Peltaster fructicola</name>
    <dbReference type="NCBI Taxonomy" id="286661"/>
    <lineage>
        <taxon>Eukaryota</taxon>
        <taxon>Fungi</taxon>
        <taxon>Dikarya</taxon>
        <taxon>Ascomycota</taxon>
        <taxon>Pezizomycotina</taxon>
        <taxon>Dothideomycetes</taxon>
        <taxon>Dothideomycetes incertae sedis</taxon>
        <taxon>Peltaster</taxon>
    </lineage>
</organism>
<dbReference type="OrthoDB" id="5402147at2759"/>
<evidence type="ECO:0000313" key="2">
    <source>
        <dbReference type="EMBL" id="QIW95917.1"/>
    </source>
</evidence>
<reference evidence="2 3" key="1">
    <citation type="journal article" date="2016" name="Sci. Rep.">
        <title>Peltaster fructicola genome reveals evolution from an invasive phytopathogen to an ectophytic parasite.</title>
        <authorList>
            <person name="Xu C."/>
            <person name="Chen H."/>
            <person name="Gleason M.L."/>
            <person name="Xu J.R."/>
            <person name="Liu H."/>
            <person name="Zhang R."/>
            <person name="Sun G."/>
        </authorList>
    </citation>
    <scope>NUCLEOTIDE SEQUENCE [LARGE SCALE GENOMIC DNA]</scope>
    <source>
        <strain evidence="2 3">LNHT1506</strain>
    </source>
</reference>
<feature type="compositionally biased region" description="Low complexity" evidence="1">
    <location>
        <begin position="404"/>
        <end position="414"/>
    </location>
</feature>
<dbReference type="AlphaFoldDB" id="A0A6H0XMR9"/>
<proteinExistence type="predicted"/>
<dbReference type="EMBL" id="CP051139">
    <property type="protein sequence ID" value="QIW95917.1"/>
    <property type="molecule type" value="Genomic_DNA"/>
</dbReference>
<feature type="region of interest" description="Disordered" evidence="1">
    <location>
        <begin position="538"/>
        <end position="566"/>
    </location>
</feature>
<feature type="compositionally biased region" description="Low complexity" evidence="1">
    <location>
        <begin position="297"/>
        <end position="309"/>
    </location>
</feature>
<feature type="region of interest" description="Disordered" evidence="1">
    <location>
        <begin position="394"/>
        <end position="414"/>
    </location>
</feature>
<feature type="compositionally biased region" description="Polar residues" evidence="1">
    <location>
        <begin position="125"/>
        <end position="136"/>
    </location>
</feature>
<protein>
    <submittedName>
        <fullName evidence="2">Uncharacterized protein</fullName>
    </submittedName>
</protein>
<dbReference type="Proteomes" id="UP000503462">
    <property type="component" value="Chromosome 1"/>
</dbReference>
<sequence length="591" mass="65434">MPETYESSGHGFPAATTTTTTTAIRVAPTDRAVSNPKQQPRKRTLDESEEWILFSPNADTASRTATSQTPRTATQLSDFGSLETHIRSQARRSPGEDVEEYDDENEELDSLDDGLHAFQHHPFSSTSLNQLDQSGGTVLPTHDGLGTFSAPGMQNQMWQFERHNPNRRQARKSGLQQQIDEAGEHHEVDVEDERMARIEEWRIEQGRAVLEEIERETRRRRRKMSRMGGVSKSTDLRSNTGLDSADEHHISRPPTASQSAAPPPQTESWWARITRRVIREIIGIDDTTLSVLFGDSLPDSSPTPTQSSPIAQAAATESRVTFNDPNYGWELKLLERIARELGILVGSLPNTHEGAFSTYVGHEASSEEAMSIPVRELAPRQQSLRQQRRHMLAQASSTSDIAFTPTLPAGPLTPGTEADTSLWGIEEEPEETYAAANTTQVEQRHWQRDIDLPSIFTVLRRHFSQTAEPASQQASGPLPAAWATESQASALGTSPESLARAESIRRQHPLVHRAAERAAAQQRRREAMLRKHQMTALVQRARGSSCASHSTKRSRRTLSGSSSRHYWDIGGNSVDSEAAFSAGAAGNWGEV</sequence>